<evidence type="ECO:0000259" key="1">
    <source>
        <dbReference type="PROSITE" id="PS50837"/>
    </source>
</evidence>
<reference evidence="2" key="1">
    <citation type="submission" date="2021-02" db="EMBL/GenBank/DDBJ databases">
        <authorList>
            <person name="Nowell W R."/>
        </authorList>
    </citation>
    <scope>NUCLEOTIDE SEQUENCE</scope>
</reference>
<dbReference type="PANTHER" id="PTHR46312">
    <property type="entry name" value="NACHT DOMAIN-CONTAINING PROTEIN"/>
    <property type="match status" value="1"/>
</dbReference>
<dbReference type="InterPro" id="IPR007111">
    <property type="entry name" value="NACHT_NTPase"/>
</dbReference>
<protein>
    <recommendedName>
        <fullName evidence="1">NACHT domain-containing protein</fullName>
    </recommendedName>
</protein>
<dbReference type="PROSITE" id="PS50837">
    <property type="entry name" value="NACHT"/>
    <property type="match status" value="1"/>
</dbReference>
<dbReference type="InterPro" id="IPR011989">
    <property type="entry name" value="ARM-like"/>
</dbReference>
<evidence type="ECO:0000313" key="2">
    <source>
        <dbReference type="EMBL" id="CAF2172019.1"/>
    </source>
</evidence>
<dbReference type="SUPFAM" id="SSF48371">
    <property type="entry name" value="ARM repeat"/>
    <property type="match status" value="1"/>
</dbReference>
<dbReference type="Gene3D" id="1.25.10.10">
    <property type="entry name" value="Leucine-rich Repeat Variant"/>
    <property type="match status" value="2"/>
</dbReference>
<dbReference type="Pfam" id="PF05729">
    <property type="entry name" value="NACHT"/>
    <property type="match status" value="1"/>
</dbReference>
<organism evidence="2 4">
    <name type="scientific">Rotaria magnacalcarata</name>
    <dbReference type="NCBI Taxonomy" id="392030"/>
    <lineage>
        <taxon>Eukaryota</taxon>
        <taxon>Metazoa</taxon>
        <taxon>Spiralia</taxon>
        <taxon>Gnathifera</taxon>
        <taxon>Rotifera</taxon>
        <taxon>Eurotatoria</taxon>
        <taxon>Bdelloidea</taxon>
        <taxon>Philodinida</taxon>
        <taxon>Philodinidae</taxon>
        <taxon>Rotaria</taxon>
    </lineage>
</organism>
<name>A0A816YVL2_9BILA</name>
<dbReference type="PANTHER" id="PTHR46312:SF2">
    <property type="entry name" value="NUCLEOTIDE-BINDING OLIGOMERIZATION DOMAIN-CONTAINING PROTEIN 2-LIKE"/>
    <property type="match status" value="1"/>
</dbReference>
<evidence type="ECO:0000313" key="3">
    <source>
        <dbReference type="EMBL" id="CAF3923201.1"/>
    </source>
</evidence>
<comment type="caution">
    <text evidence="2">The sequence shown here is derived from an EMBL/GenBank/DDBJ whole genome shotgun (WGS) entry which is preliminary data.</text>
</comment>
<dbReference type="Proteomes" id="UP000663824">
    <property type="component" value="Unassembled WGS sequence"/>
</dbReference>
<gene>
    <name evidence="3" type="ORF">BYL167_LOCUS9605</name>
    <name evidence="2" type="ORF">MBJ925_LOCUS33866</name>
</gene>
<dbReference type="Pfam" id="PF13646">
    <property type="entry name" value="HEAT_2"/>
    <property type="match status" value="1"/>
</dbReference>
<accession>A0A816YVL2</accession>
<evidence type="ECO:0000313" key="4">
    <source>
        <dbReference type="Proteomes" id="UP000663824"/>
    </source>
</evidence>
<dbReference type="InterPro" id="IPR016024">
    <property type="entry name" value="ARM-type_fold"/>
</dbReference>
<dbReference type="InterPro" id="IPR027417">
    <property type="entry name" value="P-loop_NTPase"/>
</dbReference>
<dbReference type="Proteomes" id="UP000681967">
    <property type="component" value="Unassembled WGS sequence"/>
</dbReference>
<dbReference type="EMBL" id="CAJNRE010018648">
    <property type="protein sequence ID" value="CAF2172019.1"/>
    <property type="molecule type" value="Genomic_DNA"/>
</dbReference>
<dbReference type="EMBL" id="CAJOBH010002783">
    <property type="protein sequence ID" value="CAF3923201.1"/>
    <property type="molecule type" value="Genomic_DNA"/>
</dbReference>
<dbReference type="AlphaFoldDB" id="A0A816YVL2"/>
<feature type="domain" description="NACHT" evidence="1">
    <location>
        <begin position="92"/>
        <end position="218"/>
    </location>
</feature>
<feature type="non-terminal residue" evidence="2">
    <location>
        <position position="757"/>
    </location>
</feature>
<sequence length="757" mass="86646">MDEPNRFFQFIKHEYKHNSCLERFINPDQALSIGQGYINLALVENKEIQVEECILQNIQQTSSVMNTFEQIYNTKTPIDVKFIFEKCKNKSKKLLVLGRAGIGKSTFCRYAAYRWANGEIWPQYDLVIVVPLRRLTAEFYPSVIEYSPVDIVIKLYLSCTSLSQEDKQILREQLTRSKVLWILDGYDEVAASLPTNLEKLMKYFQDDTDHILTSRPYAVSLSYDVQMEVIGFTDDNIAKYINQFFHEIKVDSINTSSTGQDLERFLKSNPSIYGVAHIPINLELICSLWSDRNSSETTAITTTELFDNMIQWFCKRYLKKQKNFTTETINALSKNEIYECCEKELIFLETLAFHGMTNNKFILQSELMESALMESNFSGAERLEIPDIGILKLIDNKTTVAEEETKKEYYFVHLSFQEYFTARYLVNALKNSENSRLRVIEFIKEQKYNQRFICVFTFTSGLLHQLNDLTREITNAHPTLIESLTTQTMDTDSSIRNNSWKALGNMREQACTNRILSQFPKALHDNDWRVRQSAGEALVKMGNKEVTDEVIGYIIIAVEAGDPHIRSNAKELFPKFARETTTGKLPQSFINVLHDEKAFNRICPWKAIKQISEKLSTSALVEILIIGITDRLSYISDVAYQNLIDRAEKTKDHEMITQLISAIQNSDAYVRQAVCDILVKIGAKVATSEVINKLIDTLDNADPMIRKTACQLLGTMGKKLATDQSISKLIYALGDVDSTVRQGACKALERMGEKLAT</sequence>
<proteinExistence type="predicted"/>
<feature type="non-terminal residue" evidence="2">
    <location>
        <position position="1"/>
    </location>
</feature>
<dbReference type="SUPFAM" id="SSF52540">
    <property type="entry name" value="P-loop containing nucleoside triphosphate hydrolases"/>
    <property type="match status" value="1"/>
</dbReference>
<dbReference type="Gene3D" id="3.40.50.300">
    <property type="entry name" value="P-loop containing nucleotide triphosphate hydrolases"/>
    <property type="match status" value="1"/>
</dbReference>